<dbReference type="STRING" id="1121420.SAMN02746098_04912"/>
<feature type="transmembrane region" description="Helical" evidence="1">
    <location>
        <begin position="6"/>
        <end position="22"/>
    </location>
</feature>
<proteinExistence type="predicted"/>
<name>A0A1M6FBM3_9FIRM</name>
<dbReference type="AlphaFoldDB" id="A0A1M6FBM3"/>
<keyword evidence="3" id="KW-1185">Reference proteome</keyword>
<dbReference type="RefSeq" id="WP_073032982.1">
    <property type="nucleotide sequence ID" value="NZ_FQXJ01000030.1"/>
</dbReference>
<organism evidence="2 3">
    <name type="scientific">Desulfosporosinus lacus DSM 15449</name>
    <dbReference type="NCBI Taxonomy" id="1121420"/>
    <lineage>
        <taxon>Bacteria</taxon>
        <taxon>Bacillati</taxon>
        <taxon>Bacillota</taxon>
        <taxon>Clostridia</taxon>
        <taxon>Eubacteriales</taxon>
        <taxon>Desulfitobacteriaceae</taxon>
        <taxon>Desulfosporosinus</taxon>
    </lineage>
</organism>
<evidence type="ECO:0000313" key="2">
    <source>
        <dbReference type="EMBL" id="SHI95082.1"/>
    </source>
</evidence>
<keyword evidence="1" id="KW-1133">Transmembrane helix</keyword>
<evidence type="ECO:0000313" key="3">
    <source>
        <dbReference type="Proteomes" id="UP000183954"/>
    </source>
</evidence>
<dbReference type="EMBL" id="FQXJ01000030">
    <property type="protein sequence ID" value="SHI95082.1"/>
    <property type="molecule type" value="Genomic_DNA"/>
</dbReference>
<accession>A0A1M6FBM3</accession>
<dbReference type="Proteomes" id="UP000183954">
    <property type="component" value="Unassembled WGS sequence"/>
</dbReference>
<dbReference type="OrthoDB" id="2645074at2"/>
<reference evidence="3" key="1">
    <citation type="submission" date="2016-11" db="EMBL/GenBank/DDBJ databases">
        <authorList>
            <person name="Varghese N."/>
            <person name="Submissions S."/>
        </authorList>
    </citation>
    <scope>NUCLEOTIDE SEQUENCE [LARGE SCALE GENOMIC DNA]</scope>
    <source>
        <strain evidence="3">DSM 15449</strain>
    </source>
</reference>
<keyword evidence="1" id="KW-0812">Transmembrane</keyword>
<feature type="transmembrane region" description="Helical" evidence="1">
    <location>
        <begin position="29"/>
        <end position="50"/>
    </location>
</feature>
<keyword evidence="1" id="KW-0472">Membrane</keyword>
<sequence length="69" mass="7946">MFVLPIIGYTFWVIYEFIPLYKQKLWHDFWVNAVLGISSFTIAMLLSLGVEVPSPEGPIRELIISIFGK</sequence>
<gene>
    <name evidence="2" type="ORF">SAMN02746098_04912</name>
</gene>
<protein>
    <submittedName>
        <fullName evidence="2">Uncharacterized protein</fullName>
    </submittedName>
</protein>
<evidence type="ECO:0000256" key="1">
    <source>
        <dbReference type="SAM" id="Phobius"/>
    </source>
</evidence>